<comment type="caution">
    <text evidence="1">The sequence shown here is derived from an EMBL/GenBank/DDBJ whole genome shotgun (WGS) entry which is preliminary data.</text>
</comment>
<dbReference type="Proteomes" id="UP000269154">
    <property type="component" value="Unassembled WGS sequence"/>
</dbReference>
<dbReference type="EMBL" id="RCBY01000010">
    <property type="protein sequence ID" value="RQH54568.1"/>
    <property type="molecule type" value="Genomic_DNA"/>
</dbReference>
<reference evidence="1 2" key="1">
    <citation type="journal article" date="2018" name="ACS Chem. Biol.">
        <title>Ketoreductase domain dysfunction expands chemodiversity: malyngamide biosynthesis in the cyanobacterium Okeania hirsuta.</title>
        <authorList>
            <person name="Moss N.A."/>
            <person name="Leao T."/>
            <person name="Rankin M."/>
            <person name="McCullough T.M."/>
            <person name="Qu P."/>
            <person name="Korobeynikov A."/>
            <person name="Smith J.L."/>
            <person name="Gerwick L."/>
            <person name="Gerwick W.H."/>
        </authorList>
    </citation>
    <scope>NUCLEOTIDE SEQUENCE [LARGE SCALE GENOMIC DNA]</scope>
    <source>
        <strain evidence="1 2">PAB10Feb10-1</strain>
    </source>
</reference>
<organism evidence="1 2">
    <name type="scientific">Okeania hirsuta</name>
    <dbReference type="NCBI Taxonomy" id="1458930"/>
    <lineage>
        <taxon>Bacteria</taxon>
        <taxon>Bacillati</taxon>
        <taxon>Cyanobacteriota</taxon>
        <taxon>Cyanophyceae</taxon>
        <taxon>Oscillatoriophycideae</taxon>
        <taxon>Oscillatoriales</taxon>
        <taxon>Microcoleaceae</taxon>
        <taxon>Okeania</taxon>
    </lineage>
</organism>
<evidence type="ECO:0000313" key="1">
    <source>
        <dbReference type="EMBL" id="RQH54568.1"/>
    </source>
</evidence>
<keyword evidence="2" id="KW-1185">Reference proteome</keyword>
<dbReference type="AlphaFoldDB" id="A0A3N6Q234"/>
<accession>A0A3N6Q234</accession>
<name>A0A3N6Q234_9CYAN</name>
<sequence>MYEQQKWTIRKRDNSDPIINYGDEVYFLNNYYEGQWLCIENNGRWLTTKTNANVYWVIK</sequence>
<dbReference type="Gene3D" id="2.80.10.50">
    <property type="match status" value="1"/>
</dbReference>
<gene>
    <name evidence="1" type="ORF">D5R40_03365</name>
</gene>
<evidence type="ECO:0000313" key="2">
    <source>
        <dbReference type="Proteomes" id="UP000269154"/>
    </source>
</evidence>
<protein>
    <submittedName>
        <fullName evidence="1">Uncharacterized protein</fullName>
    </submittedName>
</protein>
<dbReference type="RefSeq" id="WP_124154232.1">
    <property type="nucleotide sequence ID" value="NZ_CAWOLW010000002.1"/>
</dbReference>
<proteinExistence type="predicted"/>